<evidence type="ECO:0000256" key="1">
    <source>
        <dbReference type="SAM" id="Phobius"/>
    </source>
</evidence>
<evidence type="ECO:0000313" key="4">
    <source>
        <dbReference type="EMBL" id="SHG65727.1"/>
    </source>
</evidence>
<keyword evidence="5" id="KW-1185">Reference proteome</keyword>
<evidence type="ECO:0000313" key="5">
    <source>
        <dbReference type="Proteomes" id="UP000184212"/>
    </source>
</evidence>
<reference evidence="4 5" key="1">
    <citation type="submission" date="2016-11" db="EMBL/GenBank/DDBJ databases">
        <authorList>
            <person name="Jaros S."/>
            <person name="Januszkiewicz K."/>
            <person name="Wedrychowicz H."/>
        </authorList>
    </citation>
    <scope>NUCLEOTIDE SEQUENCE [LARGE SCALE GENOMIC DNA]</scope>
    <source>
        <strain evidence="4 5">DSM 24574</strain>
    </source>
</reference>
<dbReference type="OrthoDB" id="1099916at2"/>
<dbReference type="PANTHER" id="PTHR30273">
    <property type="entry name" value="PERIPLASMIC SIGNAL SENSOR AND SIGMA FACTOR ACTIVATOR FECR-RELATED"/>
    <property type="match status" value="1"/>
</dbReference>
<dbReference type="PIRSF" id="PIRSF018266">
    <property type="entry name" value="FecR"/>
    <property type="match status" value="1"/>
</dbReference>
<dbReference type="STRING" id="947013.SAMN04488109_1276"/>
<protein>
    <submittedName>
        <fullName evidence="4">FecR family protein</fullName>
    </submittedName>
</protein>
<dbReference type="RefSeq" id="WP_073132047.1">
    <property type="nucleotide sequence ID" value="NZ_FQWQ01000001.1"/>
</dbReference>
<dbReference type="InterPro" id="IPR032508">
    <property type="entry name" value="FecR_C"/>
</dbReference>
<dbReference type="GO" id="GO:0016989">
    <property type="term" value="F:sigma factor antagonist activity"/>
    <property type="evidence" value="ECO:0007669"/>
    <property type="project" value="TreeGrafter"/>
</dbReference>
<name>A0A1M5LL14_9BACT</name>
<dbReference type="PANTHER" id="PTHR30273:SF2">
    <property type="entry name" value="PROTEIN FECR"/>
    <property type="match status" value="1"/>
</dbReference>
<dbReference type="Gene3D" id="2.60.120.1440">
    <property type="match status" value="1"/>
</dbReference>
<dbReference type="Gene3D" id="3.55.50.30">
    <property type="match status" value="1"/>
</dbReference>
<evidence type="ECO:0000259" key="2">
    <source>
        <dbReference type="Pfam" id="PF04773"/>
    </source>
</evidence>
<dbReference type="FunFam" id="2.60.120.1440:FF:000001">
    <property type="entry name" value="Putative anti-sigma factor"/>
    <property type="match status" value="1"/>
</dbReference>
<keyword evidence="1" id="KW-1133">Transmembrane helix</keyword>
<evidence type="ECO:0000259" key="3">
    <source>
        <dbReference type="Pfam" id="PF16344"/>
    </source>
</evidence>
<organism evidence="4 5">
    <name type="scientific">Chryseolinea serpens</name>
    <dbReference type="NCBI Taxonomy" id="947013"/>
    <lineage>
        <taxon>Bacteria</taxon>
        <taxon>Pseudomonadati</taxon>
        <taxon>Bacteroidota</taxon>
        <taxon>Cytophagia</taxon>
        <taxon>Cytophagales</taxon>
        <taxon>Fulvivirgaceae</taxon>
        <taxon>Chryseolinea</taxon>
    </lineage>
</organism>
<sequence>MNYSTYSADDFIKDEYFQRWVFSPDAETEAFWQSFQAQHPDQQQPLTEARRFLLVFHVKEKDVLESRIGHLKRRIDLALDQPERQEPRPAETRTAPRRTGHWKVYAIAASLSALVACAFLFLWVRSDKNTPDTYTTNAVTQKGQRSLITLKDGTKVWLNTDSRLTYPSSFEGQRVREVTLEGEAFFDVAENKAQPFIVHAAEINVKVLGTAFNVRSYQKDQKVETTLVRGKVNIESTGKQAKAVTLLPNQRVVFEKTSRQLLLENRVNTEKYTAWREGKLIFEDQPLSEIVQALERWYNVTIHVEDTGSLGCRFSANVDNKSLEEVLELFKASENIDYRREGDQVSILGKLCAE</sequence>
<keyword evidence="1" id="KW-0812">Transmembrane</keyword>
<accession>A0A1M5LL14</accession>
<dbReference type="EMBL" id="FQWQ01000001">
    <property type="protein sequence ID" value="SHG65727.1"/>
    <property type="molecule type" value="Genomic_DNA"/>
</dbReference>
<dbReference type="InterPro" id="IPR012373">
    <property type="entry name" value="Ferrdict_sens_TM"/>
</dbReference>
<dbReference type="InterPro" id="IPR006860">
    <property type="entry name" value="FecR"/>
</dbReference>
<feature type="domain" description="FecR protein" evidence="2">
    <location>
        <begin position="139"/>
        <end position="233"/>
    </location>
</feature>
<dbReference type="Proteomes" id="UP000184212">
    <property type="component" value="Unassembled WGS sequence"/>
</dbReference>
<feature type="transmembrane region" description="Helical" evidence="1">
    <location>
        <begin position="104"/>
        <end position="124"/>
    </location>
</feature>
<proteinExistence type="predicted"/>
<dbReference type="Pfam" id="PF16344">
    <property type="entry name" value="FecR_C"/>
    <property type="match status" value="1"/>
</dbReference>
<dbReference type="AlphaFoldDB" id="A0A1M5LL14"/>
<feature type="domain" description="Protein FecR C-terminal" evidence="3">
    <location>
        <begin position="279"/>
        <end position="347"/>
    </location>
</feature>
<dbReference type="Pfam" id="PF04773">
    <property type="entry name" value="FecR"/>
    <property type="match status" value="1"/>
</dbReference>
<keyword evidence="1" id="KW-0472">Membrane</keyword>
<gene>
    <name evidence="4" type="ORF">SAMN04488109_1276</name>
</gene>